<evidence type="ECO:0000256" key="3">
    <source>
        <dbReference type="ARBA" id="ARBA00022525"/>
    </source>
</evidence>
<evidence type="ECO:0000256" key="4">
    <source>
        <dbReference type="ARBA" id="ARBA00022729"/>
    </source>
</evidence>
<reference evidence="6" key="2">
    <citation type="submission" date="2025-08" db="UniProtKB">
        <authorList>
            <consortium name="Ensembl"/>
        </authorList>
    </citation>
    <scope>IDENTIFICATION</scope>
    <source>
        <strain evidence="6">Isolate ISIS603380</strain>
    </source>
</reference>
<keyword evidence="5" id="KW-0472">Membrane</keyword>
<dbReference type="GeneTree" id="ENSGT00940000164044"/>
<keyword evidence="5" id="KW-1133">Transmembrane helix</keyword>
<evidence type="ECO:0000313" key="6">
    <source>
        <dbReference type="Ensembl" id="ENSLAFP00000017932.2"/>
    </source>
</evidence>
<organism evidence="6 7">
    <name type="scientific">Loxodonta africana</name>
    <name type="common">African elephant</name>
    <dbReference type="NCBI Taxonomy" id="9785"/>
    <lineage>
        <taxon>Eukaryota</taxon>
        <taxon>Metazoa</taxon>
        <taxon>Chordata</taxon>
        <taxon>Craniata</taxon>
        <taxon>Vertebrata</taxon>
        <taxon>Euteleostomi</taxon>
        <taxon>Mammalia</taxon>
        <taxon>Eutheria</taxon>
        <taxon>Afrotheria</taxon>
        <taxon>Proboscidea</taxon>
        <taxon>Elephantidae</taxon>
        <taxon>Loxodonta</taxon>
    </lineage>
</organism>
<accession>G3TQT0</accession>
<comment type="subcellular location">
    <subcellularLocation>
        <location evidence="1">Secreted</location>
    </subcellularLocation>
</comment>
<evidence type="ECO:0000313" key="7">
    <source>
        <dbReference type="Proteomes" id="UP000007646"/>
    </source>
</evidence>
<dbReference type="OMA" id="LCCTIAN"/>
<dbReference type="eggNOG" id="ENOG502TEP5">
    <property type="taxonomic scope" value="Eukaryota"/>
</dbReference>
<keyword evidence="7" id="KW-1185">Reference proteome</keyword>
<keyword evidence="5" id="KW-0812">Transmembrane</keyword>
<reference evidence="6 7" key="1">
    <citation type="submission" date="2009-06" db="EMBL/GenBank/DDBJ databases">
        <title>The Genome Sequence of Loxodonta africana (African elephant).</title>
        <authorList>
            <person name="Di Palma F."/>
            <person name="Heiman D."/>
            <person name="Young S."/>
            <person name="Johnson J."/>
            <person name="Lander E.S."/>
            <person name="Lindblad-Toh K."/>
        </authorList>
    </citation>
    <scope>NUCLEOTIDE SEQUENCE [LARGE SCALE GENOMIC DNA]</scope>
    <source>
        <strain evidence="6 7">Isolate ISIS603380</strain>
    </source>
</reference>
<evidence type="ECO:0000256" key="1">
    <source>
        <dbReference type="ARBA" id="ARBA00004613"/>
    </source>
</evidence>
<protein>
    <recommendedName>
        <fullName evidence="8">Family with sequence similarity 24 member A</fullName>
    </recommendedName>
</protein>
<dbReference type="PANTHER" id="PTHR35860">
    <property type="entry name" value="PROTEIN FAM24B"/>
    <property type="match status" value="1"/>
</dbReference>
<dbReference type="InterPro" id="IPR028122">
    <property type="entry name" value="FAM24"/>
</dbReference>
<evidence type="ECO:0000256" key="2">
    <source>
        <dbReference type="ARBA" id="ARBA00007386"/>
    </source>
</evidence>
<feature type="transmembrane region" description="Helical" evidence="5">
    <location>
        <begin position="12"/>
        <end position="35"/>
    </location>
</feature>
<dbReference type="Pfam" id="PF15193">
    <property type="entry name" value="FAM24"/>
    <property type="match status" value="1"/>
</dbReference>
<dbReference type="Proteomes" id="UP000007646">
    <property type="component" value="Unassembled WGS sequence"/>
</dbReference>
<dbReference type="PANTHER" id="PTHR35860:SF1">
    <property type="entry name" value="PROTEIN FAM24A"/>
    <property type="match status" value="1"/>
</dbReference>
<keyword evidence="3" id="KW-0964">Secreted</keyword>
<proteinExistence type="inferred from homology"/>
<keyword evidence="4" id="KW-0732">Signal</keyword>
<dbReference type="GO" id="GO:0005576">
    <property type="term" value="C:extracellular region"/>
    <property type="evidence" value="ECO:0007669"/>
    <property type="project" value="UniProtKB-SubCell"/>
</dbReference>
<dbReference type="AlphaFoldDB" id="G3TQT0"/>
<dbReference type="InParanoid" id="G3TQT0"/>
<name>G3TQT0_LOXAF</name>
<evidence type="ECO:0000256" key="5">
    <source>
        <dbReference type="SAM" id="Phobius"/>
    </source>
</evidence>
<sequence length="100" mass="10636">VREMFDGKTTITIIIGSCLLLTALMLTGVVTSLYFKVIRARKAAKTCAAGPLKKHNSAVDSQAKSVTAASSATLQLCEECSMYAAYDPLPPCFCDTNEGL</sequence>
<evidence type="ECO:0008006" key="8">
    <source>
        <dbReference type="Google" id="ProtNLM"/>
    </source>
</evidence>
<comment type="similarity">
    <text evidence="2">Belongs to the FAM24 family.</text>
</comment>
<reference evidence="6" key="3">
    <citation type="submission" date="2025-09" db="UniProtKB">
        <authorList>
            <consortium name="Ensembl"/>
        </authorList>
    </citation>
    <scope>IDENTIFICATION</scope>
    <source>
        <strain evidence="6">Isolate ISIS603380</strain>
    </source>
</reference>
<dbReference type="HOGENOM" id="CLU_160106_0_0_1"/>
<dbReference type="Ensembl" id="ENSLAFT00000017105.3">
    <property type="protein sequence ID" value="ENSLAFP00000017932.2"/>
    <property type="gene ID" value="ENSLAFG00000017108.3"/>
</dbReference>